<reference evidence="1" key="2">
    <citation type="submission" date="2020-09" db="EMBL/GenBank/DDBJ databases">
        <authorList>
            <person name="Sun Q."/>
            <person name="Kim S."/>
        </authorList>
    </citation>
    <scope>NUCLEOTIDE SEQUENCE</scope>
    <source>
        <strain evidence="1">KCTC 32182</strain>
    </source>
</reference>
<evidence type="ECO:0008006" key="3">
    <source>
        <dbReference type="Google" id="ProtNLM"/>
    </source>
</evidence>
<accession>A0A918P2V0</accession>
<protein>
    <recommendedName>
        <fullName evidence="3">DUF3619 family protein</fullName>
    </recommendedName>
</protein>
<evidence type="ECO:0000313" key="2">
    <source>
        <dbReference type="Proteomes" id="UP000645257"/>
    </source>
</evidence>
<evidence type="ECO:0000313" key="1">
    <source>
        <dbReference type="EMBL" id="GGY15566.1"/>
    </source>
</evidence>
<comment type="caution">
    <text evidence="1">The sequence shown here is derived from an EMBL/GenBank/DDBJ whole genome shotgun (WGS) entry which is preliminary data.</text>
</comment>
<gene>
    <name evidence="1" type="ORF">GCM10011289_18580</name>
</gene>
<dbReference type="RefSeq" id="WP_189533599.1">
    <property type="nucleotide sequence ID" value="NZ_BMYX01000009.1"/>
</dbReference>
<proteinExistence type="predicted"/>
<dbReference type="Proteomes" id="UP000645257">
    <property type="component" value="Unassembled WGS sequence"/>
</dbReference>
<organism evidence="1 2">
    <name type="scientific">Paludibacterium paludis</name>
    <dbReference type="NCBI Taxonomy" id="1225769"/>
    <lineage>
        <taxon>Bacteria</taxon>
        <taxon>Pseudomonadati</taxon>
        <taxon>Pseudomonadota</taxon>
        <taxon>Betaproteobacteria</taxon>
        <taxon>Neisseriales</taxon>
        <taxon>Chromobacteriaceae</taxon>
        <taxon>Paludibacterium</taxon>
    </lineage>
</organism>
<keyword evidence="2" id="KW-1185">Reference proteome</keyword>
<sequence>MKHERPKHDAVPGIVVRVLNNELARMPEATRERLAGLRRHALSHSPAQSGWSAHWLRWSLAHGLAMRRTTATLTVAAVALTAALWVESSRNEDIDQDIGVLAGDIALENLMDPDLAGAAHE</sequence>
<reference evidence="1" key="1">
    <citation type="journal article" date="2014" name="Int. J. Syst. Evol. Microbiol.">
        <title>Complete genome sequence of Corynebacterium casei LMG S-19264T (=DSM 44701T), isolated from a smear-ripened cheese.</title>
        <authorList>
            <consortium name="US DOE Joint Genome Institute (JGI-PGF)"/>
            <person name="Walter F."/>
            <person name="Albersmeier A."/>
            <person name="Kalinowski J."/>
            <person name="Ruckert C."/>
        </authorList>
    </citation>
    <scope>NUCLEOTIDE SEQUENCE</scope>
    <source>
        <strain evidence="1">KCTC 32182</strain>
    </source>
</reference>
<name>A0A918P2V0_9NEIS</name>
<dbReference type="EMBL" id="BMYX01000009">
    <property type="protein sequence ID" value="GGY15566.1"/>
    <property type="molecule type" value="Genomic_DNA"/>
</dbReference>
<dbReference type="AlphaFoldDB" id="A0A918P2V0"/>